<dbReference type="InterPro" id="IPR027408">
    <property type="entry name" value="PNPase/RNase_PH_dom_sf"/>
</dbReference>
<keyword evidence="5" id="KW-1185">Reference proteome</keyword>
<protein>
    <submittedName>
        <fullName evidence="4">Ribosomal protein S5 domain 2-like protein</fullName>
    </submittedName>
</protein>
<feature type="domain" description="Exoribonuclease phosphorolytic" evidence="2">
    <location>
        <begin position="47"/>
        <end position="160"/>
    </location>
</feature>
<accession>A0A1B7TCX3</accession>
<keyword evidence="4" id="KW-0689">Ribosomal protein</keyword>
<dbReference type="InterPro" id="IPR001247">
    <property type="entry name" value="ExoRNase_PH_dom1"/>
</dbReference>
<dbReference type="EMBL" id="LXPE01000016">
    <property type="protein sequence ID" value="OBA26567.1"/>
    <property type="molecule type" value="Genomic_DNA"/>
</dbReference>
<dbReference type="InterPro" id="IPR036345">
    <property type="entry name" value="ExoRNase_PH_dom2_sf"/>
</dbReference>
<organism evidence="4 5">
    <name type="scientific">Hanseniaspora valbyensis NRRL Y-1626</name>
    <dbReference type="NCBI Taxonomy" id="766949"/>
    <lineage>
        <taxon>Eukaryota</taxon>
        <taxon>Fungi</taxon>
        <taxon>Dikarya</taxon>
        <taxon>Ascomycota</taxon>
        <taxon>Saccharomycotina</taxon>
        <taxon>Saccharomycetes</taxon>
        <taxon>Saccharomycodales</taxon>
        <taxon>Saccharomycodaceae</taxon>
        <taxon>Hanseniaspora</taxon>
    </lineage>
</organism>
<dbReference type="InterPro" id="IPR050080">
    <property type="entry name" value="RNase_PH"/>
</dbReference>
<dbReference type="GO" id="GO:0003723">
    <property type="term" value="F:RNA binding"/>
    <property type="evidence" value="ECO:0007669"/>
    <property type="project" value="TreeGrafter"/>
</dbReference>
<dbReference type="GO" id="GO:0016075">
    <property type="term" value="P:rRNA catabolic process"/>
    <property type="evidence" value="ECO:0007669"/>
    <property type="project" value="TreeGrafter"/>
</dbReference>
<dbReference type="Pfam" id="PF03725">
    <property type="entry name" value="RNase_PH_C"/>
    <property type="match status" value="1"/>
</dbReference>
<dbReference type="GO" id="GO:0005840">
    <property type="term" value="C:ribosome"/>
    <property type="evidence" value="ECO:0007669"/>
    <property type="project" value="UniProtKB-KW"/>
</dbReference>
<gene>
    <name evidence="4" type="ORF">HANVADRAFT_53030</name>
</gene>
<dbReference type="GO" id="GO:0005730">
    <property type="term" value="C:nucleolus"/>
    <property type="evidence" value="ECO:0007669"/>
    <property type="project" value="TreeGrafter"/>
</dbReference>
<proteinExistence type="inferred from homology"/>
<dbReference type="GO" id="GO:0071051">
    <property type="term" value="P:poly(A)-dependent snoRNA 3'-end processing"/>
    <property type="evidence" value="ECO:0007669"/>
    <property type="project" value="TreeGrafter"/>
</dbReference>
<dbReference type="Proteomes" id="UP000092321">
    <property type="component" value="Unassembled WGS sequence"/>
</dbReference>
<dbReference type="SUPFAM" id="SSF54211">
    <property type="entry name" value="Ribosomal protein S5 domain 2-like"/>
    <property type="match status" value="1"/>
</dbReference>
<dbReference type="Gene3D" id="3.30.230.70">
    <property type="entry name" value="GHMP Kinase, N-terminal domain"/>
    <property type="match status" value="1"/>
</dbReference>
<dbReference type="InterPro" id="IPR015847">
    <property type="entry name" value="ExoRNase_PH_dom2"/>
</dbReference>
<sequence>MSRFEFYNNDGLRIDGRRSNELKNFESSITTTSNFANFSRNTSTNTTYLQMGQNKVLVTINGPKEPTNRTKIDSNKATLSTNINISKFSKVNRNTNKSNLPDKQTLEWEYEITQLFSTIVVLETYPKSTISINVTVLQQDGGVLSAIINCITIALINNSIQIYDIITAVSIGIVDQKHFLLDLNHLEEQFLSSGTIATVGGGDQVSLLRIRDKFPLDLIEEFMQVGLQGCSVLKEIITKQVKDMNLNKLVEIQ</sequence>
<dbReference type="GO" id="GO:0000467">
    <property type="term" value="P:exonucleolytic trimming to generate mature 3'-end of 5.8S rRNA from tricistronic rRNA transcript (SSU-rRNA, 5.8S rRNA, LSU-rRNA)"/>
    <property type="evidence" value="ECO:0007669"/>
    <property type="project" value="UniProtKB-ARBA"/>
</dbReference>
<dbReference type="GO" id="GO:0034475">
    <property type="term" value="P:U4 snRNA 3'-end processing"/>
    <property type="evidence" value="ECO:0007669"/>
    <property type="project" value="TreeGrafter"/>
</dbReference>
<name>A0A1B7TCX3_9ASCO</name>
<keyword evidence="4" id="KW-0687">Ribonucleoprotein</keyword>
<dbReference type="InterPro" id="IPR020568">
    <property type="entry name" value="Ribosomal_Su5_D2-typ_SF"/>
</dbReference>
<dbReference type="Pfam" id="PF01138">
    <property type="entry name" value="RNase_PH"/>
    <property type="match status" value="1"/>
</dbReference>
<dbReference type="GO" id="GO:0000176">
    <property type="term" value="C:nuclear exosome (RNase complex)"/>
    <property type="evidence" value="ECO:0007669"/>
    <property type="project" value="TreeGrafter"/>
</dbReference>
<dbReference type="SUPFAM" id="SSF55666">
    <property type="entry name" value="Ribonuclease PH domain 2-like"/>
    <property type="match status" value="1"/>
</dbReference>
<dbReference type="OrthoDB" id="437922at2759"/>
<evidence type="ECO:0000259" key="3">
    <source>
        <dbReference type="Pfam" id="PF03725"/>
    </source>
</evidence>
<evidence type="ECO:0000313" key="4">
    <source>
        <dbReference type="EMBL" id="OBA26567.1"/>
    </source>
</evidence>
<dbReference type="PANTHER" id="PTHR11953:SF0">
    <property type="entry name" value="EXOSOME COMPLEX COMPONENT RRP41"/>
    <property type="match status" value="1"/>
</dbReference>
<dbReference type="GO" id="GO:0071038">
    <property type="term" value="P:TRAMP-dependent tRNA surveillance pathway"/>
    <property type="evidence" value="ECO:0007669"/>
    <property type="project" value="UniProtKB-ARBA"/>
</dbReference>
<reference evidence="5" key="1">
    <citation type="journal article" date="2016" name="Proc. Natl. Acad. Sci. U.S.A.">
        <title>Comparative genomics of biotechnologically important yeasts.</title>
        <authorList>
            <person name="Riley R."/>
            <person name="Haridas S."/>
            <person name="Wolfe K.H."/>
            <person name="Lopes M.R."/>
            <person name="Hittinger C.T."/>
            <person name="Goeker M."/>
            <person name="Salamov A.A."/>
            <person name="Wisecaver J.H."/>
            <person name="Long T.M."/>
            <person name="Calvey C.H."/>
            <person name="Aerts A.L."/>
            <person name="Barry K.W."/>
            <person name="Choi C."/>
            <person name="Clum A."/>
            <person name="Coughlan A.Y."/>
            <person name="Deshpande S."/>
            <person name="Douglass A.P."/>
            <person name="Hanson S.J."/>
            <person name="Klenk H.-P."/>
            <person name="LaButti K.M."/>
            <person name="Lapidus A."/>
            <person name="Lindquist E.A."/>
            <person name="Lipzen A.M."/>
            <person name="Meier-Kolthoff J.P."/>
            <person name="Ohm R.A."/>
            <person name="Otillar R.P."/>
            <person name="Pangilinan J.L."/>
            <person name="Peng Y."/>
            <person name="Rokas A."/>
            <person name="Rosa C.A."/>
            <person name="Scheuner C."/>
            <person name="Sibirny A.A."/>
            <person name="Slot J.C."/>
            <person name="Stielow J.B."/>
            <person name="Sun H."/>
            <person name="Kurtzman C.P."/>
            <person name="Blackwell M."/>
            <person name="Grigoriev I.V."/>
            <person name="Jeffries T.W."/>
        </authorList>
    </citation>
    <scope>NUCLEOTIDE SEQUENCE [LARGE SCALE GENOMIC DNA]</scope>
    <source>
        <strain evidence="5">NRRL Y-1626</strain>
    </source>
</reference>
<evidence type="ECO:0000313" key="5">
    <source>
        <dbReference type="Proteomes" id="UP000092321"/>
    </source>
</evidence>
<dbReference type="PANTHER" id="PTHR11953">
    <property type="entry name" value="EXOSOME COMPLEX COMPONENT"/>
    <property type="match status" value="1"/>
</dbReference>
<dbReference type="GO" id="GO:0000177">
    <property type="term" value="C:cytoplasmic exosome (RNase complex)"/>
    <property type="evidence" value="ECO:0007669"/>
    <property type="project" value="UniProtKB-ARBA"/>
</dbReference>
<comment type="similarity">
    <text evidence="1">Belongs to the RNase PH family.</text>
</comment>
<dbReference type="AlphaFoldDB" id="A0A1B7TCX3"/>
<evidence type="ECO:0000259" key="2">
    <source>
        <dbReference type="Pfam" id="PF01138"/>
    </source>
</evidence>
<feature type="domain" description="Exoribonuclease phosphorolytic" evidence="3">
    <location>
        <begin position="164"/>
        <end position="228"/>
    </location>
</feature>
<dbReference type="GO" id="GO:0071028">
    <property type="term" value="P:nuclear mRNA surveillance"/>
    <property type="evidence" value="ECO:0007669"/>
    <property type="project" value="TreeGrafter"/>
</dbReference>
<comment type="caution">
    <text evidence="4">The sequence shown here is derived from an EMBL/GenBank/DDBJ whole genome shotgun (WGS) entry which is preliminary data.</text>
</comment>
<evidence type="ECO:0000256" key="1">
    <source>
        <dbReference type="ARBA" id="ARBA00006678"/>
    </source>
</evidence>